<dbReference type="GO" id="GO:0004674">
    <property type="term" value="F:protein serine/threonine kinase activity"/>
    <property type="evidence" value="ECO:0007669"/>
    <property type="project" value="TreeGrafter"/>
</dbReference>
<feature type="domain" description="Protein kinase" evidence="2">
    <location>
        <begin position="1"/>
        <end position="285"/>
    </location>
</feature>
<dbReference type="PANTHER" id="PTHR24361">
    <property type="entry name" value="MITOGEN-ACTIVATED KINASE KINASE KINASE"/>
    <property type="match status" value="1"/>
</dbReference>
<dbReference type="EMBL" id="CAUJNA010001616">
    <property type="protein sequence ID" value="CAJ1387995.1"/>
    <property type="molecule type" value="Genomic_DNA"/>
</dbReference>
<protein>
    <recommendedName>
        <fullName evidence="2">Protein kinase domain-containing protein</fullName>
    </recommendedName>
</protein>
<dbReference type="AlphaFoldDB" id="A0AA36IIL0"/>
<dbReference type="PROSITE" id="PS50011">
    <property type="entry name" value="PROTEIN_KINASE_DOM"/>
    <property type="match status" value="1"/>
</dbReference>
<evidence type="ECO:0000313" key="4">
    <source>
        <dbReference type="Proteomes" id="UP001178507"/>
    </source>
</evidence>
<dbReference type="Pfam" id="PF00069">
    <property type="entry name" value="Pkinase"/>
    <property type="match status" value="1"/>
</dbReference>
<dbReference type="Gene3D" id="3.30.200.20">
    <property type="entry name" value="Phosphorylase Kinase, domain 1"/>
    <property type="match status" value="1"/>
</dbReference>
<feature type="region of interest" description="Disordered" evidence="1">
    <location>
        <begin position="237"/>
        <end position="262"/>
    </location>
</feature>
<sequence>MKSFQALKLALQEAEGDDDGVIVTDEFFEQERRIMYSFRHPHLVPIFDSGTFSGGIAFLLMELMSCDLNSQIPMDENAAARVTRQIASGLIYMHQELGLVHRDVKPGNIFLSGQTAKLGDFGVATRLVPPPDVAGTPEYFPSEVWAGDEPVTAKVDVYGLGCTLYEMLEGRLAHPVPPSVGSPLPNLSSRAWRCFGGKLQAAFEMLMRDSTPGLIEVIGTLNLTEAIEPSTAAAFERKKRKEREMASEETKKAANRARKLRRKQKKGAAAAQWLCLQKAKPQPKCCCPSLSCLSQCRFVGLVVPKGWR</sequence>
<dbReference type="GO" id="GO:0005737">
    <property type="term" value="C:cytoplasm"/>
    <property type="evidence" value="ECO:0007669"/>
    <property type="project" value="TreeGrafter"/>
</dbReference>
<reference evidence="3" key="1">
    <citation type="submission" date="2023-08" db="EMBL/GenBank/DDBJ databases">
        <authorList>
            <person name="Chen Y."/>
            <person name="Shah S."/>
            <person name="Dougan E. K."/>
            <person name="Thang M."/>
            <person name="Chan C."/>
        </authorList>
    </citation>
    <scope>NUCLEOTIDE SEQUENCE</scope>
</reference>
<evidence type="ECO:0000256" key="1">
    <source>
        <dbReference type="SAM" id="MobiDB-lite"/>
    </source>
</evidence>
<comment type="caution">
    <text evidence="3">The sequence shown here is derived from an EMBL/GenBank/DDBJ whole genome shotgun (WGS) entry which is preliminary data.</text>
</comment>
<evidence type="ECO:0000259" key="2">
    <source>
        <dbReference type="PROSITE" id="PS50011"/>
    </source>
</evidence>
<dbReference type="SUPFAM" id="SSF56112">
    <property type="entry name" value="Protein kinase-like (PK-like)"/>
    <property type="match status" value="1"/>
</dbReference>
<name>A0AA36IIL0_9DINO</name>
<dbReference type="SMART" id="SM00220">
    <property type="entry name" value="S_TKc"/>
    <property type="match status" value="1"/>
</dbReference>
<proteinExistence type="predicted"/>
<organism evidence="3 4">
    <name type="scientific">Effrenium voratum</name>
    <dbReference type="NCBI Taxonomy" id="2562239"/>
    <lineage>
        <taxon>Eukaryota</taxon>
        <taxon>Sar</taxon>
        <taxon>Alveolata</taxon>
        <taxon>Dinophyceae</taxon>
        <taxon>Suessiales</taxon>
        <taxon>Symbiodiniaceae</taxon>
        <taxon>Effrenium</taxon>
    </lineage>
</organism>
<dbReference type="InterPro" id="IPR011009">
    <property type="entry name" value="Kinase-like_dom_sf"/>
</dbReference>
<dbReference type="InterPro" id="IPR053235">
    <property type="entry name" value="Ser_Thr_kinase"/>
</dbReference>
<dbReference type="CDD" id="cd14014">
    <property type="entry name" value="STKc_PknB_like"/>
    <property type="match status" value="1"/>
</dbReference>
<gene>
    <name evidence="3" type="ORF">EVOR1521_LOCUS13952</name>
</gene>
<accession>A0AA36IIL0</accession>
<feature type="compositionally biased region" description="Basic and acidic residues" evidence="1">
    <location>
        <begin position="242"/>
        <end position="252"/>
    </location>
</feature>
<dbReference type="InterPro" id="IPR000719">
    <property type="entry name" value="Prot_kinase_dom"/>
</dbReference>
<dbReference type="PROSITE" id="PS00108">
    <property type="entry name" value="PROTEIN_KINASE_ST"/>
    <property type="match status" value="1"/>
</dbReference>
<dbReference type="GO" id="GO:0005524">
    <property type="term" value="F:ATP binding"/>
    <property type="evidence" value="ECO:0007669"/>
    <property type="project" value="InterPro"/>
</dbReference>
<dbReference type="Proteomes" id="UP001178507">
    <property type="component" value="Unassembled WGS sequence"/>
</dbReference>
<keyword evidence="4" id="KW-1185">Reference proteome</keyword>
<evidence type="ECO:0000313" key="3">
    <source>
        <dbReference type="EMBL" id="CAJ1387995.1"/>
    </source>
</evidence>
<dbReference type="InterPro" id="IPR008271">
    <property type="entry name" value="Ser/Thr_kinase_AS"/>
</dbReference>
<feature type="compositionally biased region" description="Basic residues" evidence="1">
    <location>
        <begin position="253"/>
        <end position="262"/>
    </location>
</feature>
<dbReference type="Gene3D" id="1.10.510.10">
    <property type="entry name" value="Transferase(Phosphotransferase) domain 1"/>
    <property type="match status" value="1"/>
</dbReference>